<evidence type="ECO:0000256" key="4">
    <source>
        <dbReference type="ARBA" id="ARBA00023163"/>
    </source>
</evidence>
<proteinExistence type="predicted"/>
<dbReference type="EMBL" id="BKAD01000034">
    <property type="protein sequence ID" value="GEP31683.1"/>
    <property type="molecule type" value="Genomic_DNA"/>
</dbReference>
<dbReference type="SUPFAM" id="SSF52172">
    <property type="entry name" value="CheY-like"/>
    <property type="match status" value="1"/>
</dbReference>
<dbReference type="InterPro" id="IPR058245">
    <property type="entry name" value="NreC/VraR/RcsB-like_REC"/>
</dbReference>
<dbReference type="PANTHER" id="PTHR43214">
    <property type="entry name" value="TWO-COMPONENT RESPONSE REGULATOR"/>
    <property type="match status" value="1"/>
</dbReference>
<dbReference type="SMART" id="SM00448">
    <property type="entry name" value="REC"/>
    <property type="match status" value="1"/>
</dbReference>
<gene>
    <name evidence="8" type="ORF">TPL01_28210</name>
</gene>
<dbReference type="SUPFAM" id="SSF46894">
    <property type="entry name" value="C-terminal effector domain of the bipartite response regulators"/>
    <property type="match status" value="1"/>
</dbReference>
<feature type="domain" description="HTH luxR-type" evidence="6">
    <location>
        <begin position="146"/>
        <end position="211"/>
    </location>
</feature>
<evidence type="ECO:0000313" key="9">
    <source>
        <dbReference type="Proteomes" id="UP000321337"/>
    </source>
</evidence>
<dbReference type="SMART" id="SM00421">
    <property type="entry name" value="HTH_LUXR"/>
    <property type="match status" value="1"/>
</dbReference>
<evidence type="ECO:0000259" key="6">
    <source>
        <dbReference type="PROSITE" id="PS50043"/>
    </source>
</evidence>
<evidence type="ECO:0000256" key="5">
    <source>
        <dbReference type="PROSITE-ProRule" id="PRU00169"/>
    </source>
</evidence>
<name>A0A512LB29_9PROT</name>
<dbReference type="Pfam" id="PF00196">
    <property type="entry name" value="GerE"/>
    <property type="match status" value="1"/>
</dbReference>
<sequence length="215" mass="24064">MSLRVMLVDDHKLLRDALHYLLNMEGDIDVVGETGDGQDALDLAARVHPDIVIMDIGMPGINGIETTRQLIAQQPDVKVIALSAYTDRHFVEEMLNAGASGYVSKAAAGDELLRAIRAMEKNEPYFCPEILMALMTSMRKSQYSAELRFPTILTPREREVLCLLAEGKRSSEIAWELFIAVSTVDVHRRNIMNKLDLHNIAELTKYAIREGLIQA</sequence>
<keyword evidence="2" id="KW-0805">Transcription regulation</keyword>
<dbReference type="PRINTS" id="PR00038">
    <property type="entry name" value="HTHLUXR"/>
</dbReference>
<dbReference type="InterPro" id="IPR001789">
    <property type="entry name" value="Sig_transdc_resp-reg_receiver"/>
</dbReference>
<dbReference type="AlphaFoldDB" id="A0A512LB29"/>
<keyword evidence="4" id="KW-0804">Transcription</keyword>
<evidence type="ECO:0000259" key="7">
    <source>
        <dbReference type="PROSITE" id="PS50110"/>
    </source>
</evidence>
<dbReference type="GO" id="GO:0006355">
    <property type="term" value="P:regulation of DNA-templated transcription"/>
    <property type="evidence" value="ECO:0007669"/>
    <property type="project" value="InterPro"/>
</dbReference>
<evidence type="ECO:0000313" key="8">
    <source>
        <dbReference type="EMBL" id="GEP31683.1"/>
    </source>
</evidence>
<dbReference type="PROSITE" id="PS00622">
    <property type="entry name" value="HTH_LUXR_1"/>
    <property type="match status" value="1"/>
</dbReference>
<dbReference type="PANTHER" id="PTHR43214:SF41">
    <property type="entry name" value="NITRATE_NITRITE RESPONSE REGULATOR PROTEIN NARP"/>
    <property type="match status" value="1"/>
</dbReference>
<feature type="modified residue" description="4-aspartylphosphate" evidence="5">
    <location>
        <position position="55"/>
    </location>
</feature>
<dbReference type="InterPro" id="IPR039420">
    <property type="entry name" value="WalR-like"/>
</dbReference>
<dbReference type="CDD" id="cd06170">
    <property type="entry name" value="LuxR_C_like"/>
    <property type="match status" value="1"/>
</dbReference>
<accession>A0A512LB29</accession>
<keyword evidence="1 5" id="KW-0597">Phosphoprotein</keyword>
<dbReference type="InterPro" id="IPR016032">
    <property type="entry name" value="Sig_transdc_resp-reg_C-effctor"/>
</dbReference>
<dbReference type="OrthoDB" id="9816469at2"/>
<evidence type="ECO:0000256" key="3">
    <source>
        <dbReference type="ARBA" id="ARBA00023125"/>
    </source>
</evidence>
<feature type="domain" description="Response regulatory" evidence="7">
    <location>
        <begin position="4"/>
        <end position="120"/>
    </location>
</feature>
<dbReference type="CDD" id="cd17535">
    <property type="entry name" value="REC_NarL-like"/>
    <property type="match status" value="1"/>
</dbReference>
<evidence type="ECO:0000256" key="2">
    <source>
        <dbReference type="ARBA" id="ARBA00023015"/>
    </source>
</evidence>
<dbReference type="Proteomes" id="UP000321337">
    <property type="component" value="Unassembled WGS sequence"/>
</dbReference>
<protein>
    <submittedName>
        <fullName evidence="8">DNA-binding response regulator</fullName>
    </submittedName>
</protein>
<keyword evidence="3 8" id="KW-0238">DNA-binding</keyword>
<keyword evidence="9" id="KW-1185">Reference proteome</keyword>
<dbReference type="RefSeq" id="WP_147074646.1">
    <property type="nucleotide sequence ID" value="NZ_AP021884.1"/>
</dbReference>
<dbReference type="GO" id="GO:0000160">
    <property type="term" value="P:phosphorelay signal transduction system"/>
    <property type="evidence" value="ECO:0007669"/>
    <property type="project" value="InterPro"/>
</dbReference>
<dbReference type="Gene3D" id="3.40.50.2300">
    <property type="match status" value="1"/>
</dbReference>
<dbReference type="PROSITE" id="PS50043">
    <property type="entry name" value="HTH_LUXR_2"/>
    <property type="match status" value="1"/>
</dbReference>
<dbReference type="InterPro" id="IPR000792">
    <property type="entry name" value="Tscrpt_reg_LuxR_C"/>
</dbReference>
<dbReference type="PROSITE" id="PS50110">
    <property type="entry name" value="RESPONSE_REGULATORY"/>
    <property type="match status" value="1"/>
</dbReference>
<comment type="caution">
    <text evidence="8">The sequence shown here is derived from an EMBL/GenBank/DDBJ whole genome shotgun (WGS) entry which is preliminary data.</text>
</comment>
<evidence type="ECO:0000256" key="1">
    <source>
        <dbReference type="ARBA" id="ARBA00022553"/>
    </source>
</evidence>
<organism evidence="8 9">
    <name type="scientific">Sulfuriferula plumbiphila</name>
    <dbReference type="NCBI Taxonomy" id="171865"/>
    <lineage>
        <taxon>Bacteria</taxon>
        <taxon>Pseudomonadati</taxon>
        <taxon>Pseudomonadota</taxon>
        <taxon>Betaproteobacteria</taxon>
        <taxon>Nitrosomonadales</taxon>
        <taxon>Sulfuricellaceae</taxon>
        <taxon>Sulfuriferula</taxon>
    </lineage>
</organism>
<reference evidence="8 9" key="1">
    <citation type="submission" date="2019-07" db="EMBL/GenBank/DDBJ databases">
        <title>Whole genome shotgun sequence of Thiobacillus plumbophilus NBRC 107929.</title>
        <authorList>
            <person name="Hosoyama A."/>
            <person name="Uohara A."/>
            <person name="Ohji S."/>
            <person name="Ichikawa N."/>
        </authorList>
    </citation>
    <scope>NUCLEOTIDE SEQUENCE [LARGE SCALE GENOMIC DNA]</scope>
    <source>
        <strain evidence="8 9">NBRC 107929</strain>
    </source>
</reference>
<dbReference type="Pfam" id="PF00072">
    <property type="entry name" value="Response_reg"/>
    <property type="match status" value="1"/>
</dbReference>
<dbReference type="InterPro" id="IPR011006">
    <property type="entry name" value="CheY-like_superfamily"/>
</dbReference>
<dbReference type="GO" id="GO:0003677">
    <property type="term" value="F:DNA binding"/>
    <property type="evidence" value="ECO:0007669"/>
    <property type="project" value="UniProtKB-KW"/>
</dbReference>